<comment type="caution">
    <text evidence="1">The sequence shown here is derived from an EMBL/GenBank/DDBJ whole genome shotgun (WGS) entry which is preliminary data.</text>
</comment>
<protein>
    <submittedName>
        <fullName evidence="1">3769_t:CDS:1</fullName>
    </submittedName>
</protein>
<organism evidence="1 2">
    <name type="scientific">Scutellospora calospora</name>
    <dbReference type="NCBI Taxonomy" id="85575"/>
    <lineage>
        <taxon>Eukaryota</taxon>
        <taxon>Fungi</taxon>
        <taxon>Fungi incertae sedis</taxon>
        <taxon>Mucoromycota</taxon>
        <taxon>Glomeromycotina</taxon>
        <taxon>Glomeromycetes</taxon>
        <taxon>Diversisporales</taxon>
        <taxon>Gigasporaceae</taxon>
        <taxon>Scutellospora</taxon>
    </lineage>
</organism>
<name>A0ACA9LZD8_9GLOM</name>
<sequence length="166" mass="19169">MPKTPSRTKKRLSASYENVNIQELISSINLTFPPTITAKDLLAKVAPNGLKWSYEPNFVKSHYTKLADEAKRDYKKLCTFFIIVSGPKNEKETNSQQQSFDIEIETDNCNTSTHVNNNIGQEYYNNLTFEQQEMNLHNTFLNEFSAPYFSNESYIFLYDEPLTPTS</sequence>
<evidence type="ECO:0000313" key="1">
    <source>
        <dbReference type="EMBL" id="CAG8551150.1"/>
    </source>
</evidence>
<keyword evidence="2" id="KW-1185">Reference proteome</keyword>
<proteinExistence type="predicted"/>
<accession>A0ACA9LZD8</accession>
<gene>
    <name evidence="1" type="ORF">SCALOS_LOCUS5185</name>
</gene>
<evidence type="ECO:0000313" key="2">
    <source>
        <dbReference type="Proteomes" id="UP000789860"/>
    </source>
</evidence>
<dbReference type="EMBL" id="CAJVPM010008013">
    <property type="protein sequence ID" value="CAG8551150.1"/>
    <property type="molecule type" value="Genomic_DNA"/>
</dbReference>
<dbReference type="Proteomes" id="UP000789860">
    <property type="component" value="Unassembled WGS sequence"/>
</dbReference>
<reference evidence="1" key="1">
    <citation type="submission" date="2021-06" db="EMBL/GenBank/DDBJ databases">
        <authorList>
            <person name="Kallberg Y."/>
            <person name="Tangrot J."/>
            <person name="Rosling A."/>
        </authorList>
    </citation>
    <scope>NUCLEOTIDE SEQUENCE</scope>
    <source>
        <strain evidence="1">AU212A</strain>
    </source>
</reference>